<comment type="caution">
    <text evidence="5">The sequence shown here is derived from an EMBL/GenBank/DDBJ whole genome shotgun (WGS) entry which is preliminary data.</text>
</comment>
<evidence type="ECO:0000256" key="2">
    <source>
        <dbReference type="ARBA" id="ARBA00022896"/>
    </source>
</evidence>
<proteinExistence type="predicted"/>
<dbReference type="AlphaFoldDB" id="A0AAN8SXR8"/>
<name>A0AAN8SXR8_SOLBU</name>
<dbReference type="Proteomes" id="UP001371456">
    <property type="component" value="Unassembled WGS sequence"/>
</dbReference>
<dbReference type="GO" id="GO:0031418">
    <property type="term" value="F:L-ascorbic acid binding"/>
    <property type="evidence" value="ECO:0007669"/>
    <property type="project" value="UniProtKB-KW"/>
</dbReference>
<dbReference type="GO" id="GO:0016706">
    <property type="term" value="F:2-oxoglutarate-dependent dioxygenase activity"/>
    <property type="evidence" value="ECO:0007669"/>
    <property type="project" value="UniProtKB-ARBA"/>
</dbReference>
<dbReference type="EMBL" id="JBANQN010000010">
    <property type="protein sequence ID" value="KAK6777768.1"/>
    <property type="molecule type" value="Genomic_DNA"/>
</dbReference>
<dbReference type="SUPFAM" id="SSF51197">
    <property type="entry name" value="Clavaminate synthase-like"/>
    <property type="match status" value="1"/>
</dbReference>
<feature type="domain" description="Non-haem dioxygenase N-terminal" evidence="4">
    <location>
        <begin position="8"/>
        <end position="48"/>
    </location>
</feature>
<evidence type="ECO:0000256" key="1">
    <source>
        <dbReference type="ARBA" id="ARBA00022723"/>
    </source>
</evidence>
<evidence type="ECO:0000313" key="6">
    <source>
        <dbReference type="Proteomes" id="UP001371456"/>
    </source>
</evidence>
<dbReference type="Pfam" id="PF14226">
    <property type="entry name" value="DIOX_N"/>
    <property type="match status" value="1"/>
</dbReference>
<evidence type="ECO:0000256" key="3">
    <source>
        <dbReference type="ARBA" id="ARBA00023004"/>
    </source>
</evidence>
<keyword evidence="2" id="KW-0847">Vitamin C</keyword>
<dbReference type="GO" id="GO:0046872">
    <property type="term" value="F:metal ion binding"/>
    <property type="evidence" value="ECO:0007669"/>
    <property type="project" value="UniProtKB-KW"/>
</dbReference>
<dbReference type="InterPro" id="IPR027443">
    <property type="entry name" value="IPNS-like_sf"/>
</dbReference>
<keyword evidence="1" id="KW-0479">Metal-binding</keyword>
<accession>A0AAN8SXR8</accession>
<dbReference type="InterPro" id="IPR026992">
    <property type="entry name" value="DIOX_N"/>
</dbReference>
<keyword evidence="3" id="KW-0408">Iron</keyword>
<dbReference type="Gene3D" id="2.60.120.330">
    <property type="entry name" value="B-lactam Antibiotic, Isopenicillin N Synthase, Chain"/>
    <property type="match status" value="1"/>
</dbReference>
<organism evidence="5 6">
    <name type="scientific">Solanum bulbocastanum</name>
    <name type="common">Wild potato</name>
    <dbReference type="NCBI Taxonomy" id="147425"/>
    <lineage>
        <taxon>Eukaryota</taxon>
        <taxon>Viridiplantae</taxon>
        <taxon>Streptophyta</taxon>
        <taxon>Embryophyta</taxon>
        <taxon>Tracheophyta</taxon>
        <taxon>Spermatophyta</taxon>
        <taxon>Magnoliopsida</taxon>
        <taxon>eudicotyledons</taxon>
        <taxon>Gunneridae</taxon>
        <taxon>Pentapetalae</taxon>
        <taxon>asterids</taxon>
        <taxon>lamiids</taxon>
        <taxon>Solanales</taxon>
        <taxon>Solanaceae</taxon>
        <taxon>Solanoideae</taxon>
        <taxon>Solaneae</taxon>
        <taxon>Solanum</taxon>
    </lineage>
</organism>
<gene>
    <name evidence="5" type="ORF">RDI58_024486</name>
</gene>
<protein>
    <recommendedName>
        <fullName evidence="4">Non-haem dioxygenase N-terminal domain-containing protein</fullName>
    </recommendedName>
</protein>
<sequence>MDKIKYTEIMDKVRDASETWSFFQVVNHDIPISVLDEMLRGERQFFELVFAFSFLIHLRSYEYTICLF</sequence>
<reference evidence="5 6" key="1">
    <citation type="submission" date="2024-02" db="EMBL/GenBank/DDBJ databases">
        <title>de novo genome assembly of Solanum bulbocastanum strain 11H21.</title>
        <authorList>
            <person name="Hosaka A.J."/>
        </authorList>
    </citation>
    <scope>NUCLEOTIDE SEQUENCE [LARGE SCALE GENOMIC DNA]</scope>
    <source>
        <tissue evidence="5">Young leaves</tissue>
    </source>
</reference>
<evidence type="ECO:0000313" key="5">
    <source>
        <dbReference type="EMBL" id="KAK6777768.1"/>
    </source>
</evidence>
<keyword evidence="6" id="KW-1185">Reference proteome</keyword>
<evidence type="ECO:0000259" key="4">
    <source>
        <dbReference type="Pfam" id="PF14226"/>
    </source>
</evidence>